<sequence>MSTHAISNATIFDGRKINAPVNISFHASPGDIISIEAEARDLASFDTVIDGAGCTLLPAFIDANIDTAAAGTDLPTFASYGIGTVLDMSSTKAEIEIMRAESDTEVGLPTYLASGPIATAQTSQRTQIHPRRETGIIRFPAEAETFVLGRLDGPSKSDYIKVFVDLPGLDGPTLVALVHAAHRHGKLAVAHAFQKIGYSRALQAGFDAITLVPIDGVIDIEVANGLAARGIACVPTLCMARAMAELLNREAGDGTAGVDFDYALANVKKLYARVGFVSVPGRKQIRPLKRLYQLARVSMTSWNCLFGQASRTSTHFGQQQLSQQRYLVSMIGARFRLDEEQIWYWSKGIHYRISQPREESGTKRLASPFVQVMRKLLPKSQDQNPLPPPPDIARRKRVQTQVACEACRKRKTKVTLTELVVIFISQGASSPQARDLRLRGRMFADEALGMLRHERQHPSMTLLQGLIVLWIYEVNYGRKAQAIALLEEFYNTHSTLGLSDLTLPTMEGIFPSQASHSKEEWQVLSCIVWGFFCLEAKISLILSRAMKIRKPEIPKTFEDAYSSLFSNPEAPEYFWSPYPGDRQPQQSLYREAFSLECQLAVIIQETSRFFALTEPEMRVPNDNEMRAAKEKLQRWGTGALQRFLGNISLLPSILFLETTYEMVFLKLLHCPYRFPLQDDTDGSTTSTRASYGASIITNLWVYRATYGMRHEYWLMQACLEAATAIMFKLGDNPTLSKSMVMACQLLYSMGEFLPMANEYLLVIKGLARQQGVDLPKACRIFYSGLAVRTGRIIVKGPLLVNIGPGQDDMDVGPRSASSQEVVFSGLIQGIYNLAGESS</sequence>
<dbReference type="Proteomes" id="UP001148629">
    <property type="component" value="Unassembled WGS sequence"/>
</dbReference>
<protein>
    <submittedName>
        <fullName evidence="1">Uncharacterized protein</fullName>
    </submittedName>
</protein>
<organism evidence="1 2">
    <name type="scientific">Fusarium decemcellulare</name>
    <dbReference type="NCBI Taxonomy" id="57161"/>
    <lineage>
        <taxon>Eukaryota</taxon>
        <taxon>Fungi</taxon>
        <taxon>Dikarya</taxon>
        <taxon>Ascomycota</taxon>
        <taxon>Pezizomycotina</taxon>
        <taxon>Sordariomycetes</taxon>
        <taxon>Hypocreomycetidae</taxon>
        <taxon>Hypocreales</taxon>
        <taxon>Nectriaceae</taxon>
        <taxon>Fusarium</taxon>
        <taxon>Fusarium decemcellulare species complex</taxon>
    </lineage>
</organism>
<accession>A0ACC1SLF3</accession>
<comment type="caution">
    <text evidence="1">The sequence shown here is derived from an EMBL/GenBank/DDBJ whole genome shotgun (WGS) entry which is preliminary data.</text>
</comment>
<reference evidence="1" key="1">
    <citation type="submission" date="2022-08" db="EMBL/GenBank/DDBJ databases">
        <title>Genome Sequence of Fusarium decemcellulare.</title>
        <authorList>
            <person name="Buettner E."/>
        </authorList>
    </citation>
    <scope>NUCLEOTIDE SEQUENCE</scope>
    <source>
        <strain evidence="1">Babe19</strain>
    </source>
</reference>
<evidence type="ECO:0000313" key="1">
    <source>
        <dbReference type="EMBL" id="KAJ3542275.1"/>
    </source>
</evidence>
<dbReference type="EMBL" id="JANRMS010000304">
    <property type="protein sequence ID" value="KAJ3542275.1"/>
    <property type="molecule type" value="Genomic_DNA"/>
</dbReference>
<keyword evidence="2" id="KW-1185">Reference proteome</keyword>
<gene>
    <name evidence="1" type="ORF">NM208_g4187</name>
</gene>
<proteinExistence type="predicted"/>
<evidence type="ECO:0000313" key="2">
    <source>
        <dbReference type="Proteomes" id="UP001148629"/>
    </source>
</evidence>
<name>A0ACC1SLF3_9HYPO</name>